<dbReference type="PANTHER" id="PTHR33112:SF12">
    <property type="entry name" value="HETEROKARYON INCOMPATIBILITY DOMAIN-CONTAINING PROTEIN"/>
    <property type="match status" value="1"/>
</dbReference>
<accession>A0AA39X5X7</accession>
<dbReference type="Proteomes" id="UP001175000">
    <property type="component" value="Unassembled WGS sequence"/>
</dbReference>
<evidence type="ECO:0000313" key="4">
    <source>
        <dbReference type="Proteomes" id="UP001175000"/>
    </source>
</evidence>
<evidence type="ECO:0000313" key="3">
    <source>
        <dbReference type="EMBL" id="KAK0627873.1"/>
    </source>
</evidence>
<dbReference type="EMBL" id="JAULSU010000002">
    <property type="protein sequence ID" value="KAK0627873.1"/>
    <property type="molecule type" value="Genomic_DNA"/>
</dbReference>
<keyword evidence="1" id="KW-0732">Signal</keyword>
<comment type="caution">
    <text evidence="3">The sequence shown here is derived from an EMBL/GenBank/DDBJ whole genome shotgun (WGS) entry which is preliminary data.</text>
</comment>
<keyword evidence="4" id="KW-1185">Reference proteome</keyword>
<gene>
    <name evidence="3" type="ORF">B0T14DRAFT_410413</name>
</gene>
<organism evidence="3 4">
    <name type="scientific">Immersiella caudata</name>
    <dbReference type="NCBI Taxonomy" id="314043"/>
    <lineage>
        <taxon>Eukaryota</taxon>
        <taxon>Fungi</taxon>
        <taxon>Dikarya</taxon>
        <taxon>Ascomycota</taxon>
        <taxon>Pezizomycotina</taxon>
        <taxon>Sordariomycetes</taxon>
        <taxon>Sordariomycetidae</taxon>
        <taxon>Sordariales</taxon>
        <taxon>Lasiosphaeriaceae</taxon>
        <taxon>Immersiella</taxon>
    </lineage>
</organism>
<feature type="signal peptide" evidence="1">
    <location>
        <begin position="1"/>
        <end position="20"/>
    </location>
</feature>
<name>A0AA39X5X7_9PEZI</name>
<proteinExistence type="predicted"/>
<feature type="non-terminal residue" evidence="3">
    <location>
        <position position="1"/>
    </location>
</feature>
<feature type="chain" id="PRO_5041202705" evidence="1">
    <location>
        <begin position="21"/>
        <end position="209"/>
    </location>
</feature>
<evidence type="ECO:0000256" key="1">
    <source>
        <dbReference type="SAM" id="SignalP"/>
    </source>
</evidence>
<feature type="non-terminal residue" evidence="3">
    <location>
        <position position="209"/>
    </location>
</feature>
<evidence type="ECO:0000259" key="2">
    <source>
        <dbReference type="Pfam" id="PF06985"/>
    </source>
</evidence>
<protein>
    <submittedName>
        <fullName evidence="3">Heterokaryon incompatibility protein-domain-containing protein</fullName>
    </submittedName>
</protein>
<dbReference type="Pfam" id="PF06985">
    <property type="entry name" value="HET"/>
    <property type="match status" value="1"/>
</dbReference>
<dbReference type="AlphaFoldDB" id="A0AA39X5X7"/>
<reference evidence="3" key="1">
    <citation type="submission" date="2023-06" db="EMBL/GenBank/DDBJ databases">
        <title>Genome-scale phylogeny and comparative genomics of the fungal order Sordariales.</title>
        <authorList>
            <consortium name="Lawrence Berkeley National Laboratory"/>
            <person name="Hensen N."/>
            <person name="Bonometti L."/>
            <person name="Westerberg I."/>
            <person name="Brannstrom I.O."/>
            <person name="Guillou S."/>
            <person name="Cros-Aarteil S."/>
            <person name="Calhoun S."/>
            <person name="Haridas S."/>
            <person name="Kuo A."/>
            <person name="Mondo S."/>
            <person name="Pangilinan J."/>
            <person name="Riley R."/>
            <person name="Labutti K."/>
            <person name="Andreopoulos B."/>
            <person name="Lipzen A."/>
            <person name="Chen C."/>
            <person name="Yanf M."/>
            <person name="Daum C."/>
            <person name="Ng V."/>
            <person name="Clum A."/>
            <person name="Steindorff A."/>
            <person name="Ohm R."/>
            <person name="Martin F."/>
            <person name="Silar P."/>
            <person name="Natvig D."/>
            <person name="Lalanne C."/>
            <person name="Gautier V."/>
            <person name="Ament-Velasquez S.L."/>
            <person name="Kruys A."/>
            <person name="Hutchinson M.I."/>
            <person name="Powell A.J."/>
            <person name="Barry K."/>
            <person name="Miller A.N."/>
            <person name="Grigoriev I.V."/>
            <person name="Debuchy R."/>
            <person name="Gladieux P."/>
            <person name="Thoren M.H."/>
            <person name="Johannesson H."/>
        </authorList>
    </citation>
    <scope>NUCLEOTIDE SEQUENCE</scope>
    <source>
        <strain evidence="3">CBS 606.72</strain>
    </source>
</reference>
<feature type="domain" description="Heterokaryon incompatibility" evidence="2">
    <location>
        <begin position="57"/>
        <end position="209"/>
    </location>
</feature>
<dbReference type="InterPro" id="IPR010730">
    <property type="entry name" value="HET"/>
</dbReference>
<sequence>GRSISADINLCLLKFWLSTCVVKHESCSSKRTDSGQPEYSIDTYTRTLIREPGAAQYAALSYVWGGPEVPQLNLNSLKELEPECQMWLLIKYWERLPNTVKDAIALCESLSIQQLWVYSLCILQGSRPSESLLCDTRLARQMFLVYREAYLTIVAAGGKDSWAGLPGFNGRTRKVNQQIVQLDRAQLSVVLPRQPEAIASSVWNTRAWT</sequence>
<dbReference type="PANTHER" id="PTHR33112">
    <property type="entry name" value="DOMAIN PROTEIN, PUTATIVE-RELATED"/>
    <property type="match status" value="1"/>
</dbReference>